<evidence type="ECO:0000259" key="2">
    <source>
        <dbReference type="Pfam" id="PF13358"/>
    </source>
</evidence>
<feature type="domain" description="Transposase Synechocystis PCC 6803" evidence="1">
    <location>
        <begin position="5"/>
        <end position="122"/>
    </location>
</feature>
<dbReference type="GO" id="GO:0003676">
    <property type="term" value="F:nucleic acid binding"/>
    <property type="evidence" value="ECO:0007669"/>
    <property type="project" value="InterPro"/>
</dbReference>
<sequence length="293" mass="34316">MAKPYSYDVRQKVVTAIEVDKRKKSEVSKLFKISRNTLDLWLERKKQTGDVLPEKTKPPGNNHKITNWRKFHEFVNQHGDKTQSQLAQLWPEDISSRTTARALKKMGYTRKKTYGYRERNETNRQVFLEQLAKIEPENIVYADEAGMDSRDEYAYGWNKCGERFEALKSGRRQGRINTIARAYCNHQLIAPFTVEGSCNRVVFETWIETCLIKCLKPGQWLIIDNATFHHGGRIEELILAAGCHLLYLPAYSPDLNRIERCWSWSWIKSRVRHCLARFNCLRDAIEYVLKQVS</sequence>
<evidence type="ECO:0000313" key="3">
    <source>
        <dbReference type="EMBL" id="PSB55563.1"/>
    </source>
</evidence>
<feature type="domain" description="Tc1-like transposase DDE" evidence="2">
    <location>
        <begin position="139"/>
        <end position="280"/>
    </location>
</feature>
<keyword evidence="4" id="KW-1185">Reference proteome</keyword>
<reference evidence="3 4" key="1">
    <citation type="submission" date="2018-03" db="EMBL/GenBank/DDBJ databases">
        <title>The ancient ancestry and fast evolution of plastids.</title>
        <authorList>
            <person name="Moore K.R."/>
            <person name="Magnabosco C."/>
            <person name="Momper L."/>
            <person name="Gold D.A."/>
            <person name="Bosak T."/>
            <person name="Fournier G.P."/>
        </authorList>
    </citation>
    <scope>NUCLEOTIDE SEQUENCE [LARGE SCALE GENOMIC DNA]</scope>
    <source>
        <strain evidence="3 4">CCALA 037</strain>
    </source>
</reference>
<dbReference type="RefSeq" id="WP_106306066.1">
    <property type="nucleotide sequence ID" value="NZ_PVWO01000179.1"/>
</dbReference>
<dbReference type="InterPro" id="IPR036397">
    <property type="entry name" value="RNaseH_sf"/>
</dbReference>
<dbReference type="SUPFAM" id="SSF46689">
    <property type="entry name" value="Homeodomain-like"/>
    <property type="match status" value="1"/>
</dbReference>
<dbReference type="Pfam" id="PF13358">
    <property type="entry name" value="DDE_3"/>
    <property type="match status" value="1"/>
</dbReference>
<organism evidence="3 4">
    <name type="scientific">Chamaesiphon polymorphus CCALA 037</name>
    <dbReference type="NCBI Taxonomy" id="2107692"/>
    <lineage>
        <taxon>Bacteria</taxon>
        <taxon>Bacillati</taxon>
        <taxon>Cyanobacteriota</taxon>
        <taxon>Cyanophyceae</taxon>
        <taxon>Gomontiellales</taxon>
        <taxon>Chamaesiphonaceae</taxon>
        <taxon>Chamaesiphon</taxon>
    </lineage>
</organism>
<dbReference type="NCBIfam" id="NF033545">
    <property type="entry name" value="transpos_IS630"/>
    <property type="match status" value="1"/>
</dbReference>
<dbReference type="InterPro" id="IPR002622">
    <property type="entry name" value="Transposase_14"/>
</dbReference>
<dbReference type="EMBL" id="PVWO01000179">
    <property type="protein sequence ID" value="PSB55563.1"/>
    <property type="molecule type" value="Genomic_DNA"/>
</dbReference>
<evidence type="ECO:0000259" key="1">
    <source>
        <dbReference type="Pfam" id="PF01710"/>
    </source>
</evidence>
<gene>
    <name evidence="3" type="ORF">C7B77_14635</name>
</gene>
<protein>
    <submittedName>
        <fullName evidence="3">IS630 family transposase</fullName>
    </submittedName>
</protein>
<dbReference type="PANTHER" id="PTHR46564">
    <property type="entry name" value="TRANSPOSASE"/>
    <property type="match status" value="1"/>
</dbReference>
<proteinExistence type="predicted"/>
<dbReference type="InterPro" id="IPR038717">
    <property type="entry name" value="Tc1-like_DDE_dom"/>
</dbReference>
<dbReference type="Pfam" id="PF01710">
    <property type="entry name" value="HTH_Tnp_IS630"/>
    <property type="match status" value="1"/>
</dbReference>
<name>A0A2T1GDS7_9CYAN</name>
<evidence type="ECO:0000313" key="4">
    <source>
        <dbReference type="Proteomes" id="UP000238937"/>
    </source>
</evidence>
<dbReference type="Proteomes" id="UP000238937">
    <property type="component" value="Unassembled WGS sequence"/>
</dbReference>
<dbReference type="PANTHER" id="PTHR46564:SF1">
    <property type="entry name" value="TRANSPOSASE"/>
    <property type="match status" value="1"/>
</dbReference>
<comment type="caution">
    <text evidence="3">The sequence shown here is derived from an EMBL/GenBank/DDBJ whole genome shotgun (WGS) entry which is preliminary data.</text>
</comment>
<dbReference type="InterPro" id="IPR047655">
    <property type="entry name" value="Transpos_IS630-like"/>
</dbReference>
<dbReference type="Gene3D" id="3.30.420.10">
    <property type="entry name" value="Ribonuclease H-like superfamily/Ribonuclease H"/>
    <property type="match status" value="1"/>
</dbReference>
<dbReference type="InterPro" id="IPR009057">
    <property type="entry name" value="Homeodomain-like_sf"/>
</dbReference>
<dbReference type="AlphaFoldDB" id="A0A2T1GDS7"/>
<dbReference type="OrthoDB" id="427021at2"/>
<accession>A0A2T1GDS7</accession>